<dbReference type="Proteomes" id="UP000186817">
    <property type="component" value="Unassembled WGS sequence"/>
</dbReference>
<evidence type="ECO:0000313" key="2">
    <source>
        <dbReference type="Proteomes" id="UP000186817"/>
    </source>
</evidence>
<reference evidence="1 2" key="1">
    <citation type="submission" date="2016-02" db="EMBL/GenBank/DDBJ databases">
        <title>Genome analysis of coral dinoflagellate symbionts highlights evolutionary adaptations to a symbiotic lifestyle.</title>
        <authorList>
            <person name="Aranda M."/>
            <person name="Li Y."/>
            <person name="Liew Y.J."/>
            <person name="Baumgarten S."/>
            <person name="Simakov O."/>
            <person name="Wilson M."/>
            <person name="Piel J."/>
            <person name="Ashoor H."/>
            <person name="Bougouffa S."/>
            <person name="Bajic V.B."/>
            <person name="Ryu T."/>
            <person name="Ravasi T."/>
            <person name="Bayer T."/>
            <person name="Micklem G."/>
            <person name="Kim H."/>
            <person name="Bhak J."/>
            <person name="Lajeunesse T.C."/>
            <person name="Voolstra C.R."/>
        </authorList>
    </citation>
    <scope>NUCLEOTIDE SEQUENCE [LARGE SCALE GENOMIC DNA]</scope>
    <source>
        <strain evidence="1 2">CCMP2467</strain>
    </source>
</reference>
<proteinExistence type="predicted"/>
<keyword evidence="2" id="KW-1185">Reference proteome</keyword>
<name>A0A1Q9DA59_SYMMI</name>
<evidence type="ECO:0000313" key="1">
    <source>
        <dbReference type="EMBL" id="OLP92092.1"/>
    </source>
</evidence>
<accession>A0A1Q9DA59</accession>
<protein>
    <submittedName>
        <fullName evidence="1">Uncharacterized protein</fullName>
    </submittedName>
</protein>
<comment type="caution">
    <text evidence="1">The sequence shown here is derived from an EMBL/GenBank/DDBJ whole genome shotgun (WGS) entry which is preliminary data.</text>
</comment>
<dbReference type="EMBL" id="LSRX01000636">
    <property type="protein sequence ID" value="OLP92092.1"/>
    <property type="molecule type" value="Genomic_DNA"/>
</dbReference>
<sequence length="215" mass="24391">MRARYPSRCSHALQRRFPKVRFASGAVLDDSLQLQDTDDSFSWYLVSSVVWKPTRFTDVYSLLCSPPSLSWGGLYVRHVAPARLCRVRKCKVQRQMETIVQHRDMSSQQKAWVSCFGPYMWRPSIDRNTKSAAGHSIDMAISCRRCYTCQPCCDALVTQTSAALQHDAIFLCTWAVLAVMPRQMHMTCSTQNGLQASVHIHQVTALSREEAALDD</sequence>
<dbReference type="OrthoDB" id="411355at2759"/>
<dbReference type="AlphaFoldDB" id="A0A1Q9DA59"/>
<gene>
    <name evidence="1" type="ORF">AK812_SmicGene26158</name>
</gene>
<organism evidence="1 2">
    <name type="scientific">Symbiodinium microadriaticum</name>
    <name type="common">Dinoflagellate</name>
    <name type="synonym">Zooxanthella microadriatica</name>
    <dbReference type="NCBI Taxonomy" id="2951"/>
    <lineage>
        <taxon>Eukaryota</taxon>
        <taxon>Sar</taxon>
        <taxon>Alveolata</taxon>
        <taxon>Dinophyceae</taxon>
        <taxon>Suessiales</taxon>
        <taxon>Symbiodiniaceae</taxon>
        <taxon>Symbiodinium</taxon>
    </lineage>
</organism>